<dbReference type="SUPFAM" id="SSF74650">
    <property type="entry name" value="Galactose mutarotase-like"/>
    <property type="match status" value="1"/>
</dbReference>
<dbReference type="Pfam" id="PF02929">
    <property type="entry name" value="Bgal_small_N"/>
    <property type="match status" value="1"/>
</dbReference>
<dbReference type="RefSeq" id="WP_171691300.1">
    <property type="nucleotide sequence ID" value="NZ_WHOC01000105.1"/>
</dbReference>
<sequence length="38" mass="4305">MDHAHTGLGGDNGWSTTIHPEYQITPNVFQYAFFIKPL</sequence>
<dbReference type="EMBL" id="WHOC01000105">
    <property type="protein sequence ID" value="NOU88263.1"/>
    <property type="molecule type" value="Genomic_DNA"/>
</dbReference>
<dbReference type="InterPro" id="IPR011013">
    <property type="entry name" value="Gal_mutarotase_sf_dom"/>
</dbReference>
<comment type="caution">
    <text evidence="2">The sequence shown here is derived from an EMBL/GenBank/DDBJ whole genome shotgun (WGS) entry which is preliminary data.</text>
</comment>
<proteinExistence type="predicted"/>
<evidence type="ECO:0000313" key="2">
    <source>
        <dbReference type="EMBL" id="NOU88263.1"/>
    </source>
</evidence>
<dbReference type="Gene3D" id="2.70.98.10">
    <property type="match status" value="1"/>
</dbReference>
<dbReference type="InterPro" id="IPR004199">
    <property type="entry name" value="B-gal_small/dom_5"/>
</dbReference>
<accession>A0ABX1Z4W0</accession>
<reference evidence="2 3" key="1">
    <citation type="submission" date="2019-10" db="EMBL/GenBank/DDBJ databases">
        <title>Description of Paenibacillus choica sp. nov.</title>
        <authorList>
            <person name="Carlier A."/>
            <person name="Qi S."/>
        </authorList>
    </citation>
    <scope>NUCLEOTIDE SEQUENCE [LARGE SCALE GENOMIC DNA]</scope>
    <source>
        <strain evidence="2 3">LMG 31460</strain>
    </source>
</reference>
<keyword evidence="3" id="KW-1185">Reference proteome</keyword>
<dbReference type="Proteomes" id="UP000658690">
    <property type="component" value="Unassembled WGS sequence"/>
</dbReference>
<evidence type="ECO:0000313" key="3">
    <source>
        <dbReference type="Proteomes" id="UP000658690"/>
    </source>
</evidence>
<name>A0ABX1Z4W0_9BACL</name>
<gene>
    <name evidence="2" type="ORF">GC102_21210</name>
</gene>
<organism evidence="2 3">
    <name type="scientific">Paenibacillus germinis</name>
    <dbReference type="NCBI Taxonomy" id="2654979"/>
    <lineage>
        <taxon>Bacteria</taxon>
        <taxon>Bacillati</taxon>
        <taxon>Bacillota</taxon>
        <taxon>Bacilli</taxon>
        <taxon>Bacillales</taxon>
        <taxon>Paenibacillaceae</taxon>
        <taxon>Paenibacillus</taxon>
    </lineage>
</organism>
<dbReference type="InterPro" id="IPR014718">
    <property type="entry name" value="GH-type_carb-bd"/>
</dbReference>
<evidence type="ECO:0000259" key="1">
    <source>
        <dbReference type="Pfam" id="PF02929"/>
    </source>
</evidence>
<protein>
    <recommendedName>
        <fullName evidence="1">Beta galactosidase small chain/ domain-containing protein</fullName>
    </recommendedName>
</protein>
<feature type="domain" description="Beta galactosidase small chain/" evidence="1">
    <location>
        <begin position="1"/>
        <end position="35"/>
    </location>
</feature>